<gene>
    <name evidence="1" type="ORF">Acr_10g0000400</name>
</gene>
<dbReference type="SUPFAM" id="SSF52058">
    <property type="entry name" value="L domain-like"/>
    <property type="match status" value="1"/>
</dbReference>
<evidence type="ECO:0000313" key="2">
    <source>
        <dbReference type="Proteomes" id="UP000585474"/>
    </source>
</evidence>
<reference evidence="1 2" key="1">
    <citation type="submission" date="2019-07" db="EMBL/GenBank/DDBJ databases">
        <title>De Novo Assembly of kiwifruit Actinidia rufa.</title>
        <authorList>
            <person name="Sugita-Konishi S."/>
            <person name="Sato K."/>
            <person name="Mori E."/>
            <person name="Abe Y."/>
            <person name="Kisaki G."/>
            <person name="Hamano K."/>
            <person name="Suezawa K."/>
            <person name="Otani M."/>
            <person name="Fukuda T."/>
            <person name="Manabe T."/>
            <person name="Gomi K."/>
            <person name="Tabuchi M."/>
            <person name="Akimitsu K."/>
            <person name="Kataoka I."/>
        </authorList>
    </citation>
    <scope>NUCLEOTIDE SEQUENCE [LARGE SCALE GENOMIC DNA]</scope>
    <source>
        <strain evidence="2">cv. Fuchu</strain>
    </source>
</reference>
<dbReference type="Gene3D" id="3.80.10.10">
    <property type="entry name" value="Ribonuclease Inhibitor"/>
    <property type="match status" value="1"/>
</dbReference>
<protein>
    <submittedName>
        <fullName evidence="1">Uncharacterized protein</fullName>
    </submittedName>
</protein>
<dbReference type="Proteomes" id="UP000585474">
    <property type="component" value="Unassembled WGS sequence"/>
</dbReference>
<sequence>MRMLENSGWFNRNFDTHDTKRPRFEELNGAALLAVEGHSLKRHCLSFIHWFPVKNAARSSNQIELKMDTFAGMPKLRLLKLNFVEIEGGFKDFPKELRWLSWHQFPLNSIPSDFPLQSLVALDLSHSKLEHVWKGAEGMLKFEAIGNTDLRIIEDFGLVDHLESMRSHEVKFFNNLTLTIMKRLIQGVSEFGIYSLFLPSSLVPGWCSNYKKSGSIIEFNVPSNPNIKIRALKVYMVYAYASDEGHSDWEDHSKHNVNWGRDRIMITNKSKGLSWDYWPIWKCFPDGNQDCVWLSHWKIGHQYLMEPGTAKNASKRKTRTRDDLMMAMAETDSNNGRNPFCFLNVEVQGMLKFEAIENTDLRIIEDFGLVDHLESMRSHEVMFFNNLAVTTMKRSIQGVSEFGMYSLYLSSNLVPGWCSKYKKSSGSIIEFNVPSNPNIKIRALKVYMVYAYASDEGHSDWEDHSKHNVNWGRDRIMITNKSKGLSWDYWPIWKCFPDGNQDCVWLSNWKIGYQYLMEPGDEMIVRAFVSELYQVKEVGVEIVCDEDKEEGSQHHNTYPSQHDDIDVLDLTPCLEGPGEYFLCHYFQFPYQYY</sequence>
<keyword evidence="2" id="KW-1185">Reference proteome</keyword>
<name>A0A7J0F7H6_9ERIC</name>
<dbReference type="InterPro" id="IPR032675">
    <property type="entry name" value="LRR_dom_sf"/>
</dbReference>
<evidence type="ECO:0000313" key="1">
    <source>
        <dbReference type="EMBL" id="GFY94655.1"/>
    </source>
</evidence>
<dbReference type="EMBL" id="BJWL01000010">
    <property type="protein sequence ID" value="GFY94655.1"/>
    <property type="molecule type" value="Genomic_DNA"/>
</dbReference>
<dbReference type="AlphaFoldDB" id="A0A7J0F7H6"/>
<dbReference type="PANTHER" id="PTHR11017">
    <property type="entry name" value="LEUCINE-RICH REPEAT-CONTAINING PROTEIN"/>
    <property type="match status" value="1"/>
</dbReference>
<accession>A0A7J0F7H6</accession>
<comment type="caution">
    <text evidence="1">The sequence shown here is derived from an EMBL/GenBank/DDBJ whole genome shotgun (WGS) entry which is preliminary data.</text>
</comment>
<dbReference type="OrthoDB" id="1901675at2759"/>
<dbReference type="InterPro" id="IPR044974">
    <property type="entry name" value="Disease_R_plants"/>
</dbReference>
<dbReference type="GO" id="GO:0006952">
    <property type="term" value="P:defense response"/>
    <property type="evidence" value="ECO:0007669"/>
    <property type="project" value="InterPro"/>
</dbReference>
<dbReference type="PANTHER" id="PTHR11017:SF271">
    <property type="entry name" value="DISEASE RESISTANCE PROTEIN (TIR-NBS-LRR CLASS) FAMILY"/>
    <property type="match status" value="1"/>
</dbReference>
<organism evidence="1 2">
    <name type="scientific">Actinidia rufa</name>
    <dbReference type="NCBI Taxonomy" id="165716"/>
    <lineage>
        <taxon>Eukaryota</taxon>
        <taxon>Viridiplantae</taxon>
        <taxon>Streptophyta</taxon>
        <taxon>Embryophyta</taxon>
        <taxon>Tracheophyta</taxon>
        <taxon>Spermatophyta</taxon>
        <taxon>Magnoliopsida</taxon>
        <taxon>eudicotyledons</taxon>
        <taxon>Gunneridae</taxon>
        <taxon>Pentapetalae</taxon>
        <taxon>asterids</taxon>
        <taxon>Ericales</taxon>
        <taxon>Actinidiaceae</taxon>
        <taxon>Actinidia</taxon>
    </lineage>
</organism>
<proteinExistence type="predicted"/>